<feature type="transmembrane region" description="Helical" evidence="1">
    <location>
        <begin position="176"/>
        <end position="194"/>
    </location>
</feature>
<proteinExistence type="predicted"/>
<sequence length="392" mass="45092">MWAFFKHELKEFLTNRKNIAIYLLLIFLSLFYWLQIENNFEIIERVSREELQASIDTKSDFLKKVNREGEIHPDTQAAIEAFPAIVENEEQQVRLLDKKDYKQFSKVRSQWYESYKFKPSPMYFKDGSPTANLTIFYNYSTMFNKLSRYSEMDEPIDLAVIDEKTAIQSLVRAMDYLLPIILVVTSFIFSMDLLSRDRKHKSLVKGMPLTDGKKIVVKILVAFIGTMLDLIPLSIGFIGIGLTNGFGYLNLPIGISYFKGKIPLLSEMHFENIPASTYILRFLLLISLLILVAILINLLLGMWIKNAYFLFIVTLGLPFIELFYNRPGYADIHPVHFLPTSYLHVGDVISGQRSLFWSGAQITFGFGLIVVGITLLVLSILLFGVNRFKRTV</sequence>
<keyword evidence="1" id="KW-1133">Transmembrane helix</keyword>
<evidence type="ECO:0000313" key="2">
    <source>
        <dbReference type="EMBL" id="RSU16352.1"/>
    </source>
</evidence>
<evidence type="ECO:0000256" key="1">
    <source>
        <dbReference type="SAM" id="Phobius"/>
    </source>
</evidence>
<dbReference type="RefSeq" id="WP_126791452.1">
    <property type="nucleotide sequence ID" value="NZ_CP060720.1"/>
</dbReference>
<organism evidence="2 3">
    <name type="scientific">Vagococcus carniphilus</name>
    <dbReference type="NCBI Taxonomy" id="218144"/>
    <lineage>
        <taxon>Bacteria</taxon>
        <taxon>Bacillati</taxon>
        <taxon>Bacillota</taxon>
        <taxon>Bacilli</taxon>
        <taxon>Lactobacillales</taxon>
        <taxon>Enterococcaceae</taxon>
        <taxon>Vagococcus</taxon>
    </lineage>
</organism>
<dbReference type="OrthoDB" id="2320684at2"/>
<accession>A0A430B7P9</accession>
<comment type="caution">
    <text evidence="2">The sequence shown here is derived from an EMBL/GenBank/DDBJ whole genome shotgun (WGS) entry which is preliminary data.</text>
</comment>
<dbReference type="Proteomes" id="UP000288028">
    <property type="component" value="Unassembled WGS sequence"/>
</dbReference>
<feature type="transmembrane region" description="Helical" evidence="1">
    <location>
        <begin position="20"/>
        <end position="36"/>
    </location>
</feature>
<dbReference type="AlphaFoldDB" id="A0A430B7P9"/>
<gene>
    <name evidence="2" type="ORF">CBF28_02155</name>
</gene>
<feature type="transmembrane region" description="Helical" evidence="1">
    <location>
        <begin position="215"/>
        <end position="242"/>
    </location>
</feature>
<keyword evidence="1" id="KW-0472">Membrane</keyword>
<protein>
    <submittedName>
        <fullName evidence="2">Uncharacterized protein</fullName>
    </submittedName>
</protein>
<feature type="transmembrane region" description="Helical" evidence="1">
    <location>
        <begin position="278"/>
        <end position="300"/>
    </location>
</feature>
<evidence type="ECO:0000313" key="3">
    <source>
        <dbReference type="Proteomes" id="UP000288028"/>
    </source>
</evidence>
<dbReference type="EMBL" id="NGKB01000002">
    <property type="protein sequence ID" value="RSU16352.1"/>
    <property type="molecule type" value="Genomic_DNA"/>
</dbReference>
<reference evidence="2 3" key="1">
    <citation type="submission" date="2017-05" db="EMBL/GenBank/DDBJ databases">
        <title>Vagococcus spp. assemblies.</title>
        <authorList>
            <person name="Gulvik C.A."/>
        </authorList>
    </citation>
    <scope>NUCLEOTIDE SEQUENCE [LARGE SCALE GENOMIC DNA]</scope>
    <source>
        <strain evidence="2 3">SS1714</strain>
    </source>
</reference>
<name>A0A430B7P9_9ENTE</name>
<keyword evidence="1" id="KW-0812">Transmembrane</keyword>
<dbReference type="GeneID" id="95580556"/>
<feature type="transmembrane region" description="Helical" evidence="1">
    <location>
        <begin position="362"/>
        <end position="385"/>
    </location>
</feature>
<keyword evidence="3" id="KW-1185">Reference proteome</keyword>
<feature type="transmembrane region" description="Helical" evidence="1">
    <location>
        <begin position="307"/>
        <end position="324"/>
    </location>
</feature>